<name>A0A165FZ38_XYLHT</name>
<dbReference type="InParanoid" id="A0A165FZ38"/>
<proteinExistence type="predicted"/>
<dbReference type="GeneID" id="28896293"/>
<evidence type="ECO:0000313" key="1">
    <source>
        <dbReference type="EMBL" id="KZF21552.1"/>
    </source>
</evidence>
<evidence type="ECO:0000313" key="2">
    <source>
        <dbReference type="Proteomes" id="UP000076632"/>
    </source>
</evidence>
<dbReference type="RefSeq" id="XP_018187107.1">
    <property type="nucleotide sequence ID" value="XM_018331156.1"/>
</dbReference>
<dbReference type="Proteomes" id="UP000076632">
    <property type="component" value="Unassembled WGS sequence"/>
</dbReference>
<dbReference type="OrthoDB" id="4392610at2759"/>
<gene>
    <name evidence="1" type="ORF">L228DRAFT_239519</name>
</gene>
<sequence length="131" mass="15804">MSAPTRLQLIHAYRHLWREGHRAIQFSKPSRYTLRDRLRNAFREGKATDFDERKITNTLEFLRGATSQKGVEHHIVKNLMYAWWWERKNIYHPRKPTARTPVSELRIQKSAFNHFRETVHMLNETMGMCLR</sequence>
<dbReference type="EMBL" id="KV407460">
    <property type="protein sequence ID" value="KZF21552.1"/>
    <property type="molecule type" value="Genomic_DNA"/>
</dbReference>
<keyword evidence="2" id="KW-1185">Reference proteome</keyword>
<organism evidence="1 2">
    <name type="scientific">Xylona heveae (strain CBS 132557 / TC161)</name>
    <dbReference type="NCBI Taxonomy" id="1328760"/>
    <lineage>
        <taxon>Eukaryota</taxon>
        <taxon>Fungi</taxon>
        <taxon>Dikarya</taxon>
        <taxon>Ascomycota</taxon>
        <taxon>Pezizomycotina</taxon>
        <taxon>Xylonomycetes</taxon>
        <taxon>Xylonales</taxon>
        <taxon>Xylonaceae</taxon>
        <taxon>Xylona</taxon>
    </lineage>
</organism>
<accession>A0A165FZ38</accession>
<dbReference type="STRING" id="1328760.A0A165FZ38"/>
<protein>
    <submittedName>
        <fullName evidence="1">DUF1763-domain-containing protein</fullName>
    </submittedName>
</protein>
<dbReference type="OMA" id="KSMGLCL"/>
<reference evidence="1 2" key="1">
    <citation type="journal article" date="2016" name="Fungal Biol.">
        <title>The genome of Xylona heveae provides a window into fungal endophytism.</title>
        <authorList>
            <person name="Gazis R."/>
            <person name="Kuo A."/>
            <person name="Riley R."/>
            <person name="LaButti K."/>
            <person name="Lipzen A."/>
            <person name="Lin J."/>
            <person name="Amirebrahimi M."/>
            <person name="Hesse C.N."/>
            <person name="Spatafora J.W."/>
            <person name="Henrissat B."/>
            <person name="Hainaut M."/>
            <person name="Grigoriev I.V."/>
            <person name="Hibbett D.S."/>
        </authorList>
    </citation>
    <scope>NUCLEOTIDE SEQUENCE [LARGE SCALE GENOMIC DNA]</scope>
    <source>
        <strain evidence="1 2">TC161</strain>
    </source>
</reference>
<dbReference type="AlphaFoldDB" id="A0A165FZ38"/>